<gene>
    <name evidence="3" type="ORF">IAC51_04380</name>
</gene>
<keyword evidence="1" id="KW-0812">Transmembrane</keyword>
<dbReference type="Proteomes" id="UP000712007">
    <property type="component" value="Unassembled WGS sequence"/>
</dbReference>
<feature type="signal peptide" evidence="2">
    <location>
        <begin position="1"/>
        <end position="19"/>
    </location>
</feature>
<keyword evidence="2" id="KW-0732">Signal</keyword>
<evidence type="ECO:0000256" key="1">
    <source>
        <dbReference type="SAM" id="Phobius"/>
    </source>
</evidence>
<protein>
    <submittedName>
        <fullName evidence="3">Uncharacterized protein</fullName>
    </submittedName>
</protein>
<keyword evidence="1" id="KW-1133">Transmembrane helix</keyword>
<keyword evidence="1" id="KW-0472">Membrane</keyword>
<reference evidence="3" key="2">
    <citation type="journal article" date="2021" name="PeerJ">
        <title>Extensive microbial diversity within the chicken gut microbiome revealed by metagenomics and culture.</title>
        <authorList>
            <person name="Gilroy R."/>
            <person name="Ravi A."/>
            <person name="Getino M."/>
            <person name="Pursley I."/>
            <person name="Horton D.L."/>
            <person name="Alikhan N.F."/>
            <person name="Baker D."/>
            <person name="Gharbi K."/>
            <person name="Hall N."/>
            <person name="Watson M."/>
            <person name="Adriaenssens E.M."/>
            <person name="Foster-Nyarko E."/>
            <person name="Jarju S."/>
            <person name="Secka A."/>
            <person name="Antonio M."/>
            <person name="Oren A."/>
            <person name="Chaudhuri R.R."/>
            <person name="La Ragione R."/>
            <person name="Hildebrand F."/>
            <person name="Pallen M.J."/>
        </authorList>
    </citation>
    <scope>NUCLEOTIDE SEQUENCE</scope>
    <source>
        <strain evidence="3">3924</strain>
    </source>
</reference>
<dbReference type="EMBL" id="JADIMV010000073">
    <property type="protein sequence ID" value="MBO8439868.1"/>
    <property type="molecule type" value="Genomic_DNA"/>
</dbReference>
<dbReference type="AlphaFoldDB" id="A0A940DJX9"/>
<proteinExistence type="predicted"/>
<evidence type="ECO:0000256" key="2">
    <source>
        <dbReference type="SAM" id="SignalP"/>
    </source>
</evidence>
<name>A0A940DJX9_9BACT</name>
<comment type="caution">
    <text evidence="3">The sequence shown here is derived from an EMBL/GenBank/DDBJ whole genome shotgun (WGS) entry which is preliminary data.</text>
</comment>
<evidence type="ECO:0000313" key="4">
    <source>
        <dbReference type="Proteomes" id="UP000712007"/>
    </source>
</evidence>
<sequence length="204" mass="22492">MRRFLFLAFALLAGMCAAAQDIVVKRDGSWVKTSHLSSSAGKYFYIEEGDSTMRLNELKRSEIGMILYANGRVKHFNELQSDPFRAPFASETEGERVDMERMYRDYRAAVRLRNTGIGLMAAGGTFLATGTIMTLTLAAPMVLFFYSGALMMVAGLPCYIVGANRVDMMDFSMRQMATIPVMRGDRLGLNLTGGEGSTGLSLTF</sequence>
<organism evidence="3 4">
    <name type="scientific">Candidatus Aphodosoma intestinipullorum</name>
    <dbReference type="NCBI Taxonomy" id="2840674"/>
    <lineage>
        <taxon>Bacteria</taxon>
        <taxon>Pseudomonadati</taxon>
        <taxon>Bacteroidota</taxon>
        <taxon>Bacteroidia</taxon>
        <taxon>Bacteroidales</taxon>
        <taxon>Candidatus Aphodosoma</taxon>
    </lineage>
</organism>
<accession>A0A940DJX9</accession>
<reference evidence="3" key="1">
    <citation type="submission" date="2020-10" db="EMBL/GenBank/DDBJ databases">
        <authorList>
            <person name="Gilroy R."/>
        </authorList>
    </citation>
    <scope>NUCLEOTIDE SEQUENCE</scope>
    <source>
        <strain evidence="3">3924</strain>
    </source>
</reference>
<feature type="chain" id="PRO_5037299766" evidence="2">
    <location>
        <begin position="20"/>
        <end position="204"/>
    </location>
</feature>
<feature type="transmembrane region" description="Helical" evidence="1">
    <location>
        <begin position="143"/>
        <end position="166"/>
    </location>
</feature>
<evidence type="ECO:0000313" key="3">
    <source>
        <dbReference type="EMBL" id="MBO8439868.1"/>
    </source>
</evidence>